<evidence type="ECO:0000256" key="5">
    <source>
        <dbReference type="ARBA" id="ARBA00023125"/>
    </source>
</evidence>
<protein>
    <recommendedName>
        <fullName evidence="9">Nuclear receptor domain-containing protein</fullName>
    </recommendedName>
</protein>
<evidence type="ECO:0000256" key="2">
    <source>
        <dbReference type="ARBA" id="ARBA00022771"/>
    </source>
</evidence>
<evidence type="ECO:0000256" key="6">
    <source>
        <dbReference type="ARBA" id="ARBA00023163"/>
    </source>
</evidence>
<dbReference type="Gene3D" id="3.30.50.10">
    <property type="entry name" value="Erythroid Transcription Factor GATA-1, subunit A"/>
    <property type="match status" value="1"/>
</dbReference>
<keyword evidence="12" id="KW-1185">Reference proteome</keyword>
<evidence type="ECO:0000259" key="9">
    <source>
        <dbReference type="PROSITE" id="PS51030"/>
    </source>
</evidence>
<evidence type="ECO:0000256" key="7">
    <source>
        <dbReference type="ARBA" id="ARBA00023170"/>
    </source>
</evidence>
<keyword evidence="1" id="KW-0479">Metal-binding</keyword>
<dbReference type="GO" id="GO:0045944">
    <property type="term" value="P:positive regulation of transcription by RNA polymerase II"/>
    <property type="evidence" value="ECO:0007669"/>
    <property type="project" value="TreeGrafter"/>
</dbReference>
<dbReference type="GO" id="GO:0030154">
    <property type="term" value="P:cell differentiation"/>
    <property type="evidence" value="ECO:0007669"/>
    <property type="project" value="TreeGrafter"/>
</dbReference>
<accession>A0A814UFI2</accession>
<keyword evidence="8" id="KW-0539">Nucleus</keyword>
<dbReference type="OrthoDB" id="10014231at2759"/>
<dbReference type="PROSITE" id="PS51030">
    <property type="entry name" value="NUCLEAR_REC_DBD_2"/>
    <property type="match status" value="1"/>
</dbReference>
<name>A0A814UFI2_9BILA</name>
<keyword evidence="4" id="KW-0805">Transcription regulation</keyword>
<dbReference type="Proteomes" id="UP000681722">
    <property type="component" value="Unassembled WGS sequence"/>
</dbReference>
<dbReference type="Pfam" id="PF00105">
    <property type="entry name" value="zf-C4"/>
    <property type="match status" value="1"/>
</dbReference>
<comment type="caution">
    <text evidence="10">The sequence shown here is derived from an EMBL/GenBank/DDBJ whole genome shotgun (WGS) entry which is preliminary data.</text>
</comment>
<dbReference type="EMBL" id="CAJOBC010007624">
    <property type="protein sequence ID" value="CAF3938090.1"/>
    <property type="molecule type" value="Genomic_DNA"/>
</dbReference>
<keyword evidence="7" id="KW-0675">Receptor</keyword>
<evidence type="ECO:0000256" key="1">
    <source>
        <dbReference type="ARBA" id="ARBA00022723"/>
    </source>
</evidence>
<dbReference type="InterPro" id="IPR001628">
    <property type="entry name" value="Znf_hrmn_rcpt"/>
</dbReference>
<dbReference type="PANTHER" id="PTHR24082">
    <property type="entry name" value="NUCLEAR HORMONE RECEPTOR"/>
    <property type="match status" value="1"/>
</dbReference>
<evidence type="ECO:0000313" key="10">
    <source>
        <dbReference type="EMBL" id="CAF1174191.1"/>
    </source>
</evidence>
<dbReference type="SUPFAM" id="SSF57716">
    <property type="entry name" value="Glucocorticoid receptor-like (DNA-binding domain)"/>
    <property type="match status" value="1"/>
</dbReference>
<dbReference type="GO" id="GO:0000978">
    <property type="term" value="F:RNA polymerase II cis-regulatory region sequence-specific DNA binding"/>
    <property type="evidence" value="ECO:0007669"/>
    <property type="project" value="TreeGrafter"/>
</dbReference>
<dbReference type="GO" id="GO:0008270">
    <property type="term" value="F:zinc ion binding"/>
    <property type="evidence" value="ECO:0007669"/>
    <property type="project" value="UniProtKB-KW"/>
</dbReference>
<gene>
    <name evidence="10" type="ORF">GPM918_LOCUS22346</name>
    <name evidence="11" type="ORF">SRO942_LOCUS22346</name>
</gene>
<dbReference type="GO" id="GO:0000122">
    <property type="term" value="P:negative regulation of transcription by RNA polymerase II"/>
    <property type="evidence" value="ECO:0007669"/>
    <property type="project" value="TreeGrafter"/>
</dbReference>
<keyword evidence="3" id="KW-0862">Zinc</keyword>
<evidence type="ECO:0000313" key="12">
    <source>
        <dbReference type="Proteomes" id="UP000663829"/>
    </source>
</evidence>
<evidence type="ECO:0000256" key="4">
    <source>
        <dbReference type="ARBA" id="ARBA00023015"/>
    </source>
</evidence>
<proteinExistence type="predicted"/>
<dbReference type="AlphaFoldDB" id="A0A814UFI2"/>
<evidence type="ECO:0000256" key="8">
    <source>
        <dbReference type="ARBA" id="ARBA00023242"/>
    </source>
</evidence>
<keyword evidence="5" id="KW-0238">DNA-binding</keyword>
<evidence type="ECO:0000313" key="11">
    <source>
        <dbReference type="EMBL" id="CAF3938090.1"/>
    </source>
</evidence>
<keyword evidence="2" id="KW-0863">Zinc-finger</keyword>
<sequence>MATDNSITKNQKTNIMVITGNDETFQNLLSIIQKSDNCGNLADITRHVITETVEDKTKASYKRRRTDLTCNDLKCLTNTNKCDIKFKNSRRICRRCRLEKCLSVGMKWNCTADEKLNKQRQLEKNRRSTKNAVTTLAQTNYADVSLEENEQLMNEPVIALEPQKIPEFESLTGQDRFVLVKYNSPLVFIMRLCLIYDADRDLVIDSETESEEYAIACRQLSCYGYGEHLDLQSNQLFRSIKKITDEDPVILQLLMVIMIFTRSISVDDIVADEQPALLNSKQVYEAQSIYTSLLFRYMIEKYSSYYQAARQYSQLIQKIVQMQIRYRKVRKTGEYYQQACISKTYVLHWGAGFIR</sequence>
<evidence type="ECO:0000256" key="3">
    <source>
        <dbReference type="ARBA" id="ARBA00022833"/>
    </source>
</evidence>
<reference evidence="10" key="1">
    <citation type="submission" date="2021-02" db="EMBL/GenBank/DDBJ databases">
        <authorList>
            <person name="Nowell W R."/>
        </authorList>
    </citation>
    <scope>NUCLEOTIDE SEQUENCE</scope>
</reference>
<dbReference type="EMBL" id="CAJNOQ010007623">
    <property type="protein sequence ID" value="CAF1174191.1"/>
    <property type="molecule type" value="Genomic_DNA"/>
</dbReference>
<dbReference type="PANTHER" id="PTHR24082:SF507">
    <property type="entry name" value="BILE ACID RECEPTOR-RELATED"/>
    <property type="match status" value="1"/>
</dbReference>
<feature type="domain" description="Nuclear receptor" evidence="9">
    <location>
        <begin position="64"/>
        <end position="113"/>
    </location>
</feature>
<dbReference type="GO" id="GO:0004879">
    <property type="term" value="F:nuclear receptor activity"/>
    <property type="evidence" value="ECO:0007669"/>
    <property type="project" value="TreeGrafter"/>
</dbReference>
<dbReference type="Gene3D" id="1.10.565.10">
    <property type="entry name" value="Retinoid X Receptor"/>
    <property type="match status" value="1"/>
</dbReference>
<organism evidence="10 12">
    <name type="scientific">Didymodactylos carnosus</name>
    <dbReference type="NCBI Taxonomy" id="1234261"/>
    <lineage>
        <taxon>Eukaryota</taxon>
        <taxon>Metazoa</taxon>
        <taxon>Spiralia</taxon>
        <taxon>Gnathifera</taxon>
        <taxon>Rotifera</taxon>
        <taxon>Eurotatoria</taxon>
        <taxon>Bdelloidea</taxon>
        <taxon>Philodinida</taxon>
        <taxon>Philodinidae</taxon>
        <taxon>Didymodactylos</taxon>
    </lineage>
</organism>
<dbReference type="InterPro" id="IPR013088">
    <property type="entry name" value="Znf_NHR/GATA"/>
</dbReference>
<dbReference type="SUPFAM" id="SSF48508">
    <property type="entry name" value="Nuclear receptor ligand-binding domain"/>
    <property type="match status" value="1"/>
</dbReference>
<dbReference type="Proteomes" id="UP000663829">
    <property type="component" value="Unassembled WGS sequence"/>
</dbReference>
<keyword evidence="6" id="KW-0804">Transcription</keyword>
<dbReference type="InterPro" id="IPR035500">
    <property type="entry name" value="NHR-like_dom_sf"/>
</dbReference>
<dbReference type="InterPro" id="IPR050234">
    <property type="entry name" value="Nuclear_hormone_rcpt_NR1"/>
</dbReference>